<feature type="compositionally biased region" description="Basic residues" evidence="5">
    <location>
        <begin position="212"/>
        <end position="223"/>
    </location>
</feature>
<evidence type="ECO:0000313" key="7">
    <source>
        <dbReference type="Proteomes" id="UP001153069"/>
    </source>
</evidence>
<keyword evidence="4" id="KW-0720">Serine protease</keyword>
<dbReference type="Pfam" id="PF03575">
    <property type="entry name" value="Peptidase_S51"/>
    <property type="match status" value="1"/>
</dbReference>
<dbReference type="PANTHER" id="PTHR20842">
    <property type="entry name" value="PROTEASE S51 ALPHA-ASPARTYL DIPEPTIDASE"/>
    <property type="match status" value="1"/>
</dbReference>
<dbReference type="OrthoDB" id="41623at2759"/>
<evidence type="ECO:0000256" key="2">
    <source>
        <dbReference type="ARBA" id="ARBA00022670"/>
    </source>
</evidence>
<dbReference type="GO" id="GO:0008236">
    <property type="term" value="F:serine-type peptidase activity"/>
    <property type="evidence" value="ECO:0007669"/>
    <property type="project" value="UniProtKB-KW"/>
</dbReference>
<organism evidence="6 7">
    <name type="scientific">Seminavis robusta</name>
    <dbReference type="NCBI Taxonomy" id="568900"/>
    <lineage>
        <taxon>Eukaryota</taxon>
        <taxon>Sar</taxon>
        <taxon>Stramenopiles</taxon>
        <taxon>Ochrophyta</taxon>
        <taxon>Bacillariophyta</taxon>
        <taxon>Bacillariophyceae</taxon>
        <taxon>Bacillariophycidae</taxon>
        <taxon>Naviculales</taxon>
        <taxon>Naviculaceae</taxon>
        <taxon>Seminavis</taxon>
    </lineage>
</organism>
<sequence length="429" mass="46769">MKNCKAHLGCCKVVWLFSFWGILHSPRAFAFLFTASKQSWQTSHRSLHPLVPRPLFAADKFQEDDQPDLVSALMEDDDSSISISSSPSWARYALLISSFTDGILASPQAQSFLKHSLACSLLAERVRKAEAQVRESVMASPCNGPNMEAFNALEEYDEQLLQSTSDCDDASANRLLQSLGTGMKGKPNVRILYIPTAMYALNPNSANTPGKQRQRARADGKKRRNQLVQHLEDLLGPHLPEASVLAITLDLDDGSLKQPTGSDAAADFPADGVEALTTWAPHIVYVEGGNTFWLQHCLEKGSWASHLRAACTGPDAPSVYIGKSAGAIIAGATVATATWKGWDDPSVVPGKETYDDWKGHPGLDMVGSQSFFPHMSDDWESTVAEKRQEVQPKELSDKIVCLREYDACCVDGSDQIMELVSGVEAAVAQ</sequence>
<keyword evidence="3" id="KW-0378">Hydrolase</keyword>
<comment type="similarity">
    <text evidence="1">Belongs to the peptidase S51 family.</text>
</comment>
<evidence type="ECO:0000256" key="1">
    <source>
        <dbReference type="ARBA" id="ARBA00006534"/>
    </source>
</evidence>
<keyword evidence="2" id="KW-0645">Protease</keyword>
<proteinExistence type="inferred from homology"/>
<feature type="region of interest" description="Disordered" evidence="5">
    <location>
        <begin position="203"/>
        <end position="223"/>
    </location>
</feature>
<dbReference type="PANTHER" id="PTHR20842:SF0">
    <property type="entry name" value="ALPHA-ASPARTYL DIPEPTIDASE"/>
    <property type="match status" value="1"/>
</dbReference>
<evidence type="ECO:0000313" key="6">
    <source>
        <dbReference type="EMBL" id="CAB9525384.1"/>
    </source>
</evidence>
<dbReference type="InterPro" id="IPR005320">
    <property type="entry name" value="Peptidase_S51"/>
</dbReference>
<dbReference type="AlphaFoldDB" id="A0A9N8ESS2"/>
<dbReference type="InterPro" id="IPR029062">
    <property type="entry name" value="Class_I_gatase-like"/>
</dbReference>
<name>A0A9N8ESS2_9STRA</name>
<dbReference type="Gene3D" id="3.40.50.880">
    <property type="match status" value="1"/>
</dbReference>
<comment type="caution">
    <text evidence="6">The sequence shown here is derived from an EMBL/GenBank/DDBJ whole genome shotgun (WGS) entry which is preliminary data.</text>
</comment>
<gene>
    <name evidence="6" type="ORF">SEMRO_1669_G289940.1</name>
</gene>
<accession>A0A9N8ESS2</accession>
<evidence type="ECO:0000256" key="3">
    <source>
        <dbReference type="ARBA" id="ARBA00022801"/>
    </source>
</evidence>
<protein>
    <submittedName>
        <fullName evidence="6">Uncharacterized protein</fullName>
    </submittedName>
</protein>
<dbReference type="GO" id="GO:0006508">
    <property type="term" value="P:proteolysis"/>
    <property type="evidence" value="ECO:0007669"/>
    <property type="project" value="UniProtKB-KW"/>
</dbReference>
<dbReference type="Proteomes" id="UP001153069">
    <property type="component" value="Unassembled WGS sequence"/>
</dbReference>
<dbReference type="EMBL" id="CAICTM010001667">
    <property type="protein sequence ID" value="CAB9525384.1"/>
    <property type="molecule type" value="Genomic_DNA"/>
</dbReference>
<evidence type="ECO:0000256" key="5">
    <source>
        <dbReference type="SAM" id="MobiDB-lite"/>
    </source>
</evidence>
<reference evidence="6" key="1">
    <citation type="submission" date="2020-06" db="EMBL/GenBank/DDBJ databases">
        <authorList>
            <consortium name="Plant Systems Biology data submission"/>
        </authorList>
    </citation>
    <scope>NUCLEOTIDE SEQUENCE</scope>
    <source>
        <strain evidence="6">D6</strain>
    </source>
</reference>
<evidence type="ECO:0000256" key="4">
    <source>
        <dbReference type="ARBA" id="ARBA00022825"/>
    </source>
</evidence>
<keyword evidence="7" id="KW-1185">Reference proteome</keyword>